<comment type="caution">
    <text evidence="2">The sequence shown here is derived from an EMBL/GenBank/DDBJ whole genome shotgun (WGS) entry which is preliminary data.</text>
</comment>
<feature type="domain" description="Nitroreductase" evidence="1">
    <location>
        <begin position="7"/>
        <end position="175"/>
    </location>
</feature>
<keyword evidence="3" id="KW-1185">Reference proteome</keyword>
<protein>
    <submittedName>
        <fullName evidence="2">Nitroreductase family protein</fullName>
    </submittedName>
</protein>
<accession>A0ABS6F934</accession>
<dbReference type="InterPro" id="IPR033877">
    <property type="entry name" value="Frm2/Hbn1"/>
</dbReference>
<dbReference type="PANTHER" id="PTHR43035:SF1">
    <property type="entry name" value="FATTY ACID REPRESSION MUTANT PROTEIN 2-RELATED"/>
    <property type="match status" value="1"/>
</dbReference>
<reference evidence="2 3" key="1">
    <citation type="submission" date="2021-06" db="EMBL/GenBank/DDBJ databases">
        <authorList>
            <person name="Sun Q."/>
            <person name="Li D."/>
        </authorList>
    </citation>
    <scope>NUCLEOTIDE SEQUENCE [LARGE SCALE GENOMIC DNA]</scope>
    <source>
        <strain evidence="2 3">MSJ-2</strain>
    </source>
</reference>
<evidence type="ECO:0000313" key="2">
    <source>
        <dbReference type="EMBL" id="MBU5626775.1"/>
    </source>
</evidence>
<organism evidence="2 3">
    <name type="scientific">Dysosmobacter acutus</name>
    <dbReference type="NCBI Taxonomy" id="2841504"/>
    <lineage>
        <taxon>Bacteria</taxon>
        <taxon>Bacillati</taxon>
        <taxon>Bacillota</taxon>
        <taxon>Clostridia</taxon>
        <taxon>Eubacteriales</taxon>
        <taxon>Oscillospiraceae</taxon>
        <taxon>Dysosmobacter</taxon>
    </lineage>
</organism>
<gene>
    <name evidence="2" type="ORF">KQI82_07585</name>
</gene>
<evidence type="ECO:0000313" key="3">
    <source>
        <dbReference type="Proteomes" id="UP000787672"/>
    </source>
</evidence>
<dbReference type="PANTHER" id="PTHR43035">
    <property type="entry name" value="FATTY ACID REPRESSION MUTANT PROTEIN 2-RELATED"/>
    <property type="match status" value="1"/>
</dbReference>
<dbReference type="CDD" id="cd02140">
    <property type="entry name" value="Frm2-like"/>
    <property type="match status" value="1"/>
</dbReference>
<name>A0ABS6F934_9FIRM</name>
<dbReference type="Proteomes" id="UP000787672">
    <property type="component" value="Unassembled WGS sequence"/>
</dbReference>
<proteinExistence type="predicted"/>
<evidence type="ECO:0000259" key="1">
    <source>
        <dbReference type="Pfam" id="PF00881"/>
    </source>
</evidence>
<dbReference type="InterPro" id="IPR029479">
    <property type="entry name" value="Nitroreductase"/>
</dbReference>
<dbReference type="RefSeq" id="WP_216632221.1">
    <property type="nucleotide sequence ID" value="NZ_JAHLQN010000001.1"/>
</dbReference>
<dbReference type="Pfam" id="PF00881">
    <property type="entry name" value="Nitroreductase"/>
    <property type="match status" value="1"/>
</dbReference>
<dbReference type="EMBL" id="JAHLQN010000001">
    <property type="protein sequence ID" value="MBU5626775.1"/>
    <property type="molecule type" value="Genomic_DNA"/>
</dbReference>
<sequence>MDYFKAVKSRYSCYDITGKSTISDSRLKEMLNDAVSCAPSSFNSHSSRLVLLLQSGHETLWNIVLEALRPMVPEEKFPNTEKKIGSFAAGYGTILFYEDQETVRGLQEKYPLYSENFPLWAEQGSAMLQYIVWTGLEAEGLGASLQHYNPLIDREAAAAFDIPDHWKLIAQMPFGVPAEEHRGGIRKGEDTWVRVVEKSGRRG</sequence>